<proteinExistence type="predicted"/>
<name>A0ACC2K8D9_PERAE</name>
<organism evidence="1 2">
    <name type="scientific">Persea americana</name>
    <name type="common">Avocado</name>
    <dbReference type="NCBI Taxonomy" id="3435"/>
    <lineage>
        <taxon>Eukaryota</taxon>
        <taxon>Viridiplantae</taxon>
        <taxon>Streptophyta</taxon>
        <taxon>Embryophyta</taxon>
        <taxon>Tracheophyta</taxon>
        <taxon>Spermatophyta</taxon>
        <taxon>Magnoliopsida</taxon>
        <taxon>Magnoliidae</taxon>
        <taxon>Laurales</taxon>
        <taxon>Lauraceae</taxon>
        <taxon>Persea</taxon>
    </lineage>
</organism>
<keyword evidence="2" id="KW-1185">Reference proteome</keyword>
<gene>
    <name evidence="1" type="ORF">MRB53_013405</name>
</gene>
<evidence type="ECO:0000313" key="1">
    <source>
        <dbReference type="EMBL" id="KAJ8617219.1"/>
    </source>
</evidence>
<dbReference type="EMBL" id="CM056812">
    <property type="protein sequence ID" value="KAJ8617219.1"/>
    <property type="molecule type" value="Genomic_DNA"/>
</dbReference>
<protein>
    <submittedName>
        <fullName evidence="1">Uncharacterized protein</fullName>
    </submittedName>
</protein>
<accession>A0ACC2K8D9</accession>
<reference evidence="1 2" key="1">
    <citation type="journal article" date="2022" name="Hortic Res">
        <title>A haplotype resolved chromosomal level avocado genome allows analysis of novel avocado genes.</title>
        <authorList>
            <person name="Nath O."/>
            <person name="Fletcher S.J."/>
            <person name="Hayward A."/>
            <person name="Shaw L.M."/>
            <person name="Masouleh A.K."/>
            <person name="Furtado A."/>
            <person name="Henry R.J."/>
            <person name="Mitter N."/>
        </authorList>
    </citation>
    <scope>NUCLEOTIDE SEQUENCE [LARGE SCALE GENOMIC DNA]</scope>
    <source>
        <strain evidence="2">cv. Hass</strain>
    </source>
</reference>
<dbReference type="Proteomes" id="UP001234297">
    <property type="component" value="Chromosome 4"/>
</dbReference>
<comment type="caution">
    <text evidence="1">The sequence shown here is derived from an EMBL/GenBank/DDBJ whole genome shotgun (WGS) entry which is preliminary data.</text>
</comment>
<sequence>MAFKKEKTVRLYSNGKVHHQEDPWEDTETPQLEKPLASFHVPSPLLRPKRAGRLFGAPKIGNCLFPEEHEPRRKRILDPESELILQWNRVFFISCLVALFIDPLHFFLPSVSILGDSSLCIGTDLNLRIVVTILRTIVDMFYLLHMVIKFRTAYVAPSSRIFGRGEYVMDPKKIAIRYLRSNFFIDLVAMLPLPQIVVWFIIPAVRDPHPIIALILMLQYSARFCLISPLSSQIVKANGVVTMTA</sequence>
<evidence type="ECO:0000313" key="2">
    <source>
        <dbReference type="Proteomes" id="UP001234297"/>
    </source>
</evidence>